<dbReference type="Gene3D" id="2.130.10.10">
    <property type="entry name" value="YVTN repeat-like/Quinoprotein amine dehydrogenase"/>
    <property type="match status" value="1"/>
</dbReference>
<feature type="repeat" description="WD" evidence="7">
    <location>
        <begin position="361"/>
        <end position="393"/>
    </location>
</feature>
<accession>A0A1V9YX84</accession>
<dbReference type="GO" id="GO:1905786">
    <property type="term" value="P:positive regulation of anaphase-promoting complex-dependent catabolic process"/>
    <property type="evidence" value="ECO:0007669"/>
    <property type="project" value="TreeGrafter"/>
</dbReference>
<comment type="caution">
    <text evidence="9">The sequence shown here is derived from an EMBL/GenBank/DDBJ whole genome shotgun (WGS) entry which is preliminary data.</text>
</comment>
<name>A0A1V9YX84_ACHHY</name>
<gene>
    <name evidence="9" type="ORF">ACHHYP_05599</name>
</gene>
<proteinExistence type="inferred from homology"/>
<sequence>MERGRRRYQDRFIPDRRATNMEVSALNVREDLSGHTTPFHAALGKAVLDEYCVATVPILEFRKRDKGLSPWVLPLGAPVPAALGAPRRYRAIKTLDAPGLLDDFYLNTLAWVGVSSFAVALGGAVYVYDTSRNSICELLSLTGTTVATALAYLHCGDLAVGTSLGTVEVWDLTAQRLKARFHSHGFRVGAVTSSNTILTSGGMDAKIVHHDTRLDRWRPLATLGGHFGEICGLAWSVDGAFLASGASDSLVCLWKKDFNSRRQFPLHTLRAHRAAVKALAWSSYAAGAVLATGGGRSDRTIKRWRVARDACTLLQSTDVGSQVTGLAWSCPDAHAREEIFAAHGGEVVAYDVATMTPAATYVGEASRILNLAAAPSGKTLVTSGVHEIVQIWEGRPLVPQATAPKKRWPSRAFDASIR</sequence>
<keyword evidence="10" id="KW-1185">Reference proteome</keyword>
<dbReference type="Pfam" id="PF24807">
    <property type="entry name" value="WD40_CDC20-Fz"/>
    <property type="match status" value="1"/>
</dbReference>
<keyword evidence="5" id="KW-0498">Mitosis</keyword>
<evidence type="ECO:0000256" key="1">
    <source>
        <dbReference type="ARBA" id="ARBA00006445"/>
    </source>
</evidence>
<dbReference type="InterPro" id="IPR036322">
    <property type="entry name" value="WD40_repeat_dom_sf"/>
</dbReference>
<dbReference type="InterPro" id="IPR056150">
    <property type="entry name" value="WD40_CDC20-Fz"/>
</dbReference>
<evidence type="ECO:0000259" key="8">
    <source>
        <dbReference type="Pfam" id="PF24807"/>
    </source>
</evidence>
<dbReference type="SUPFAM" id="SSF50978">
    <property type="entry name" value="WD40 repeat-like"/>
    <property type="match status" value="1"/>
</dbReference>
<dbReference type="GO" id="GO:0010997">
    <property type="term" value="F:anaphase-promoting complex binding"/>
    <property type="evidence" value="ECO:0007669"/>
    <property type="project" value="InterPro"/>
</dbReference>
<dbReference type="EMBL" id="JNBR01000636">
    <property type="protein sequence ID" value="OQR90345.1"/>
    <property type="molecule type" value="Genomic_DNA"/>
</dbReference>
<dbReference type="InterPro" id="IPR015943">
    <property type="entry name" value="WD40/YVTN_repeat-like_dom_sf"/>
</dbReference>
<dbReference type="SMART" id="SM00320">
    <property type="entry name" value="WD40"/>
    <property type="match status" value="5"/>
</dbReference>
<dbReference type="InterPro" id="IPR001680">
    <property type="entry name" value="WD40_rpt"/>
</dbReference>
<dbReference type="OrthoDB" id="10263272at2759"/>
<keyword evidence="6" id="KW-0131">Cell cycle</keyword>
<dbReference type="GO" id="GO:0051301">
    <property type="term" value="P:cell division"/>
    <property type="evidence" value="ECO:0007669"/>
    <property type="project" value="UniProtKB-KW"/>
</dbReference>
<dbReference type="InterPro" id="IPR033010">
    <property type="entry name" value="Cdc20/Fizzy"/>
</dbReference>
<dbReference type="PANTHER" id="PTHR19918:SF8">
    <property type="entry name" value="FI02843P"/>
    <property type="match status" value="1"/>
</dbReference>
<evidence type="ECO:0000256" key="3">
    <source>
        <dbReference type="ARBA" id="ARBA00022618"/>
    </source>
</evidence>
<comment type="similarity">
    <text evidence="1">Belongs to the WD repeat CDC20/Fizzy family.</text>
</comment>
<reference evidence="9 10" key="1">
    <citation type="journal article" date="2014" name="Genome Biol. Evol.">
        <title>The secreted proteins of Achlya hypogyna and Thraustotheca clavata identify the ancestral oomycete secretome and reveal gene acquisitions by horizontal gene transfer.</title>
        <authorList>
            <person name="Misner I."/>
            <person name="Blouin N."/>
            <person name="Leonard G."/>
            <person name="Richards T.A."/>
            <person name="Lane C.E."/>
        </authorList>
    </citation>
    <scope>NUCLEOTIDE SEQUENCE [LARGE SCALE GENOMIC DNA]</scope>
    <source>
        <strain evidence="9 10">ATCC 48635</strain>
    </source>
</reference>
<evidence type="ECO:0000256" key="5">
    <source>
        <dbReference type="ARBA" id="ARBA00022776"/>
    </source>
</evidence>
<dbReference type="PROSITE" id="PS50294">
    <property type="entry name" value="WD_REPEATS_REGION"/>
    <property type="match status" value="1"/>
</dbReference>
<organism evidence="9 10">
    <name type="scientific">Achlya hypogyna</name>
    <name type="common">Oomycete</name>
    <name type="synonym">Protoachlya hypogyna</name>
    <dbReference type="NCBI Taxonomy" id="1202772"/>
    <lineage>
        <taxon>Eukaryota</taxon>
        <taxon>Sar</taxon>
        <taxon>Stramenopiles</taxon>
        <taxon>Oomycota</taxon>
        <taxon>Saprolegniomycetes</taxon>
        <taxon>Saprolegniales</taxon>
        <taxon>Achlyaceae</taxon>
        <taxon>Achlya</taxon>
    </lineage>
</organism>
<keyword evidence="4" id="KW-0677">Repeat</keyword>
<dbReference type="GO" id="GO:0005680">
    <property type="term" value="C:anaphase-promoting complex"/>
    <property type="evidence" value="ECO:0007669"/>
    <property type="project" value="TreeGrafter"/>
</dbReference>
<dbReference type="GO" id="GO:1990757">
    <property type="term" value="F:ubiquitin ligase activator activity"/>
    <property type="evidence" value="ECO:0007669"/>
    <property type="project" value="TreeGrafter"/>
</dbReference>
<dbReference type="STRING" id="1202772.A0A1V9YX84"/>
<dbReference type="Proteomes" id="UP000243579">
    <property type="component" value="Unassembled WGS sequence"/>
</dbReference>
<evidence type="ECO:0000256" key="2">
    <source>
        <dbReference type="ARBA" id="ARBA00022574"/>
    </source>
</evidence>
<evidence type="ECO:0000256" key="7">
    <source>
        <dbReference type="PROSITE-ProRule" id="PRU00221"/>
    </source>
</evidence>
<evidence type="ECO:0000313" key="10">
    <source>
        <dbReference type="Proteomes" id="UP000243579"/>
    </source>
</evidence>
<evidence type="ECO:0000256" key="4">
    <source>
        <dbReference type="ARBA" id="ARBA00022737"/>
    </source>
</evidence>
<feature type="repeat" description="WD" evidence="7">
    <location>
        <begin position="223"/>
        <end position="255"/>
    </location>
</feature>
<dbReference type="PROSITE" id="PS50082">
    <property type="entry name" value="WD_REPEATS_2"/>
    <property type="match status" value="2"/>
</dbReference>
<dbReference type="GO" id="GO:0031145">
    <property type="term" value="P:anaphase-promoting complex-dependent catabolic process"/>
    <property type="evidence" value="ECO:0007669"/>
    <property type="project" value="TreeGrafter"/>
</dbReference>
<dbReference type="AlphaFoldDB" id="A0A1V9YX84"/>
<evidence type="ECO:0000256" key="6">
    <source>
        <dbReference type="ARBA" id="ARBA00023306"/>
    </source>
</evidence>
<feature type="domain" description="CDC20/Fizzy WD40" evidence="8">
    <location>
        <begin position="95"/>
        <end position="392"/>
    </location>
</feature>
<keyword evidence="3" id="KW-0132">Cell division</keyword>
<dbReference type="PANTHER" id="PTHR19918">
    <property type="entry name" value="CELL DIVISION CYCLE 20 CDC20 FIZZY -RELATED"/>
    <property type="match status" value="1"/>
</dbReference>
<keyword evidence="2 7" id="KW-0853">WD repeat</keyword>
<evidence type="ECO:0000313" key="9">
    <source>
        <dbReference type="EMBL" id="OQR90345.1"/>
    </source>
</evidence>
<protein>
    <submittedName>
        <fullName evidence="9">WD repeat-containing protein slp1</fullName>
    </submittedName>
</protein>